<dbReference type="EMBL" id="MCRI01000053">
    <property type="protein sequence ID" value="ODN65568.1"/>
    <property type="molecule type" value="Genomic_DNA"/>
</dbReference>
<evidence type="ECO:0000313" key="3">
    <source>
        <dbReference type="Proteomes" id="UP000094379"/>
    </source>
</evidence>
<dbReference type="STRING" id="291169.A9E74_02657"/>
<proteinExistence type="predicted"/>
<dbReference type="AlphaFoldDB" id="A0A1E3GNE9"/>
<dbReference type="Proteomes" id="UP000094379">
    <property type="component" value="Unassembled WGS sequence"/>
</dbReference>
<evidence type="ECO:0000259" key="1">
    <source>
        <dbReference type="Pfam" id="PF09345"/>
    </source>
</evidence>
<feature type="domain" description="SiaC family regulatory phosphoprotein" evidence="1">
    <location>
        <begin position="6"/>
        <end position="122"/>
    </location>
</feature>
<sequence length="129" mass="14992">MDNLYISASPTTPEVSLQFDQNRLSMRGESYPENASVFYQPIIEATMSYLQKCSNKMIEVNISLGYFNSSSTKYLFNFFDALNKAAADNNHITLNWYYDDEDETILEFGEDLKEDFRSLDYHSYPIETV</sequence>
<keyword evidence="3" id="KW-1185">Reference proteome</keyword>
<organism evidence="2 3">
    <name type="scientific">Methylophaga muralis</name>
    <dbReference type="NCBI Taxonomy" id="291169"/>
    <lineage>
        <taxon>Bacteria</taxon>
        <taxon>Pseudomonadati</taxon>
        <taxon>Pseudomonadota</taxon>
        <taxon>Gammaproteobacteria</taxon>
        <taxon>Thiotrichales</taxon>
        <taxon>Piscirickettsiaceae</taxon>
        <taxon>Methylophaga</taxon>
    </lineage>
</organism>
<name>A0A1E3GNE9_9GAMM</name>
<dbReference type="Pfam" id="PF09345">
    <property type="entry name" value="SiaC"/>
    <property type="match status" value="1"/>
</dbReference>
<comment type="caution">
    <text evidence="2">The sequence shown here is derived from an EMBL/GenBank/DDBJ whole genome shotgun (WGS) entry which is preliminary data.</text>
</comment>
<accession>A0A1E3GNE9</accession>
<dbReference type="InterPro" id="IPR018530">
    <property type="entry name" value="SiaC"/>
</dbReference>
<evidence type="ECO:0000313" key="2">
    <source>
        <dbReference type="EMBL" id="ODN65568.1"/>
    </source>
</evidence>
<gene>
    <name evidence="2" type="ORF">A9E74_02657</name>
</gene>
<dbReference type="RefSeq" id="WP_069297014.1">
    <property type="nucleotide sequence ID" value="NZ_MCRI01000053.1"/>
</dbReference>
<reference evidence="2 3" key="1">
    <citation type="submission" date="2016-07" db="EMBL/GenBank/DDBJ databases">
        <title>Draft Genome Sequence of Methylophaga muralis Bur 1.</title>
        <authorList>
            <person name="Vasilenko O.V."/>
            <person name="Doronina N.V."/>
            <person name="Shmareva M.N."/>
            <person name="Tarlachkov S.V."/>
            <person name="Mustakhimov I."/>
            <person name="Trotsenko Y.A."/>
        </authorList>
    </citation>
    <scope>NUCLEOTIDE SEQUENCE [LARGE SCALE GENOMIC DNA]</scope>
    <source>
        <strain evidence="2 3">Bur 1</strain>
    </source>
</reference>
<protein>
    <recommendedName>
        <fullName evidence="1">SiaC family regulatory phosphoprotein domain-containing protein</fullName>
    </recommendedName>
</protein>